<proteinExistence type="predicted"/>
<dbReference type="AlphaFoldDB" id="A0AAV7E8J5"/>
<evidence type="ECO:0000313" key="2">
    <source>
        <dbReference type="Proteomes" id="UP000825729"/>
    </source>
</evidence>
<gene>
    <name evidence="1" type="ORF">H6P81_015770</name>
</gene>
<keyword evidence="2" id="KW-1185">Reference proteome</keyword>
<accession>A0AAV7E8J5</accession>
<organism evidence="1 2">
    <name type="scientific">Aristolochia fimbriata</name>
    <name type="common">White veined hardy Dutchman's pipe vine</name>
    <dbReference type="NCBI Taxonomy" id="158543"/>
    <lineage>
        <taxon>Eukaryota</taxon>
        <taxon>Viridiplantae</taxon>
        <taxon>Streptophyta</taxon>
        <taxon>Embryophyta</taxon>
        <taxon>Tracheophyta</taxon>
        <taxon>Spermatophyta</taxon>
        <taxon>Magnoliopsida</taxon>
        <taxon>Magnoliidae</taxon>
        <taxon>Piperales</taxon>
        <taxon>Aristolochiaceae</taxon>
        <taxon>Aristolochia</taxon>
    </lineage>
</organism>
<comment type="caution">
    <text evidence="1">The sequence shown here is derived from an EMBL/GenBank/DDBJ whole genome shotgun (WGS) entry which is preliminary data.</text>
</comment>
<dbReference type="EMBL" id="JAINDJ010000006">
    <property type="protein sequence ID" value="KAG9444430.1"/>
    <property type="molecule type" value="Genomic_DNA"/>
</dbReference>
<dbReference type="Proteomes" id="UP000825729">
    <property type="component" value="Unassembled WGS sequence"/>
</dbReference>
<name>A0AAV7E8J5_ARIFI</name>
<reference evidence="1 2" key="1">
    <citation type="submission" date="2021-07" db="EMBL/GenBank/DDBJ databases">
        <title>The Aristolochia fimbriata genome: insights into angiosperm evolution, floral development and chemical biosynthesis.</title>
        <authorList>
            <person name="Jiao Y."/>
        </authorList>
    </citation>
    <scope>NUCLEOTIDE SEQUENCE [LARGE SCALE GENOMIC DNA]</scope>
    <source>
        <strain evidence="1">IBCAS-2021</strain>
        <tissue evidence="1">Leaf</tissue>
    </source>
</reference>
<protein>
    <submittedName>
        <fullName evidence="1">Uncharacterized protein</fullName>
    </submittedName>
</protein>
<evidence type="ECO:0000313" key="1">
    <source>
        <dbReference type="EMBL" id="KAG9444430.1"/>
    </source>
</evidence>
<sequence length="104" mass="11078">MGLCLFFLAFGRDPNLSGQITWKSGRGTWCKETDKANGVWTKLAGCRGTAEEAITSKEVKMGGSQAPTSLLLVISLAVGVPLFVAVPPPCVKETQMLHMGLRLG</sequence>